<dbReference type="Gene3D" id="3.40.50.300">
    <property type="entry name" value="P-loop containing nucleotide triphosphate hydrolases"/>
    <property type="match status" value="1"/>
</dbReference>
<dbReference type="RefSeq" id="WP_078039131.1">
    <property type="nucleotide sequence ID" value="NZ_CP015820.1"/>
</dbReference>
<dbReference type="OrthoDB" id="341217at2"/>
<dbReference type="GO" id="GO:0033863">
    <property type="term" value="F:ribose 1,5-bisphosphate phosphokinase activity"/>
    <property type="evidence" value="ECO:0007669"/>
    <property type="project" value="UniProtKB-EC"/>
</dbReference>
<protein>
    <submittedName>
        <fullName evidence="2">Ribose 1,5-bisphosphokinase</fullName>
        <ecNumber evidence="2">2.7.4.23</ecNumber>
    </submittedName>
</protein>
<accession>A0A1U9M9Q4</accession>
<evidence type="ECO:0000313" key="2">
    <source>
        <dbReference type="EMBL" id="AQT42055.1"/>
    </source>
</evidence>
<dbReference type="SMART" id="SM00072">
    <property type="entry name" value="GuKc"/>
    <property type="match status" value="1"/>
</dbReference>
<sequence length="224" mass="25014">MLSNKKPGWFVAIVGPSGAGKDTIINAVHHALKNNPEFLFVRRTITRKAGVNSFNDHAETSRNIGKEDNIGNEDNIGVSLEKFLELSEKASFSLQWFAHGIHYGLPMGIVDEVHKGKIVIANVSRAELEHAKELFGKVYVIEINAPIGILKERLLGRKREKITDIEERLKRANIPIHLPEGAKYCYIDNSGNVNSAVDKMLSILQSLSSENQPLPDHQISREMK</sequence>
<dbReference type="AlphaFoldDB" id="A0A1U9M9Q4"/>
<dbReference type="InterPro" id="IPR008145">
    <property type="entry name" value="GK/Ca_channel_bsu"/>
</dbReference>
<proteinExistence type="predicted"/>
<dbReference type="EC" id="2.7.4.23" evidence="2"/>
<organism evidence="2 3">
    <name type="scientific">Bartonella apihabitans</name>
    <dbReference type="NCBI Taxonomy" id="2750929"/>
    <lineage>
        <taxon>Bacteria</taxon>
        <taxon>Pseudomonadati</taxon>
        <taxon>Pseudomonadota</taxon>
        <taxon>Alphaproteobacteria</taxon>
        <taxon>Hyphomicrobiales</taxon>
        <taxon>Bartonellaceae</taxon>
        <taxon>Bartonella</taxon>
    </lineage>
</organism>
<dbReference type="SUPFAM" id="SSF52540">
    <property type="entry name" value="P-loop containing nucleoside triphosphate hydrolases"/>
    <property type="match status" value="1"/>
</dbReference>
<keyword evidence="2" id="KW-0808">Transferase</keyword>
<dbReference type="EMBL" id="CP015820">
    <property type="protein sequence ID" value="AQT42055.1"/>
    <property type="molecule type" value="Genomic_DNA"/>
</dbReference>
<keyword evidence="3" id="KW-1185">Reference proteome</keyword>
<evidence type="ECO:0000259" key="1">
    <source>
        <dbReference type="SMART" id="SM00072"/>
    </source>
</evidence>
<evidence type="ECO:0000313" key="3">
    <source>
        <dbReference type="Proteomes" id="UP000189660"/>
    </source>
</evidence>
<feature type="domain" description="Guanylate kinase/L-type calcium channel beta subunit" evidence="1">
    <location>
        <begin position="7"/>
        <end position="208"/>
    </location>
</feature>
<gene>
    <name evidence="2" type="ORF">BBC0178_005570</name>
</gene>
<reference evidence="2 3" key="1">
    <citation type="submission" date="2016-11" db="EMBL/GenBank/DDBJ databases">
        <title>Comparative genomics of Bartonella apis.</title>
        <authorList>
            <person name="Engel P."/>
        </authorList>
    </citation>
    <scope>NUCLEOTIDE SEQUENCE [LARGE SCALE GENOMIC DNA]</scope>
    <source>
        <strain evidence="2 3">BBC0178</strain>
    </source>
</reference>
<dbReference type="InterPro" id="IPR027417">
    <property type="entry name" value="P-loop_NTPase"/>
</dbReference>
<dbReference type="KEGG" id="bapa:BBC0178_005570"/>
<name>A0A1U9M9Q4_9HYPH</name>
<dbReference type="Proteomes" id="UP000189660">
    <property type="component" value="Chromosome"/>
</dbReference>